<comment type="caution">
    <text evidence="4">The sequence shown here is derived from an EMBL/GenBank/DDBJ whole genome shotgun (WGS) entry which is preliminary data.</text>
</comment>
<evidence type="ECO:0000313" key="5">
    <source>
        <dbReference type="Proteomes" id="UP000735302"/>
    </source>
</evidence>
<evidence type="ECO:0000256" key="1">
    <source>
        <dbReference type="SAM" id="Coils"/>
    </source>
</evidence>
<name>A0AAV4B1V8_9GAST</name>
<evidence type="ECO:0000256" key="2">
    <source>
        <dbReference type="SAM" id="MobiDB-lite"/>
    </source>
</evidence>
<sequence>MLLMVYSLANLHVVTWGTREVAKATPTTAQGQGQKKEAVQQKPTGMLEGFLGKANMWRAFCCPTTTSNDLESDLKFKVILDKLEAMDARLTNLAAHGGDARPDSHTQKSSGIGTDRDLSSEDAGSDENENQELELQDIGQEMKTAVPWIDDTSSVGTGGKEEITVEESQFWRQLIDTYLFPLESNEQQKKKLQDELLEMRNKIKSEARQRFQGFEKHSLSTILKMSRDEESKGLIIKRAVEVSDRWRQGVAKIIARRRHDHDAMTRSHPSHSNQTQLDRPVLLHLEQETTNTQQHGPQHLDPRLLAPGPVTTSDARSSPALSARSGQSVGNMSRVSEVSNTGSDAQLSFIERLRNLYQTNEDNDGEKDGPAE</sequence>
<feature type="compositionally biased region" description="Polar residues" evidence="2">
    <location>
        <begin position="310"/>
        <end position="345"/>
    </location>
</feature>
<feature type="chain" id="PRO_5043752616" evidence="3">
    <location>
        <begin position="18"/>
        <end position="372"/>
    </location>
</feature>
<reference evidence="4 5" key="1">
    <citation type="journal article" date="2021" name="Elife">
        <title>Chloroplast acquisition without the gene transfer in kleptoplastic sea slugs, Plakobranchus ocellatus.</title>
        <authorList>
            <person name="Maeda T."/>
            <person name="Takahashi S."/>
            <person name="Yoshida T."/>
            <person name="Shimamura S."/>
            <person name="Takaki Y."/>
            <person name="Nagai Y."/>
            <person name="Toyoda A."/>
            <person name="Suzuki Y."/>
            <person name="Arimoto A."/>
            <person name="Ishii H."/>
            <person name="Satoh N."/>
            <person name="Nishiyama T."/>
            <person name="Hasebe M."/>
            <person name="Maruyama T."/>
            <person name="Minagawa J."/>
            <person name="Obokata J."/>
            <person name="Shigenobu S."/>
        </authorList>
    </citation>
    <scope>NUCLEOTIDE SEQUENCE [LARGE SCALE GENOMIC DNA]</scope>
</reference>
<keyword evidence="5" id="KW-1185">Reference proteome</keyword>
<feature type="region of interest" description="Disordered" evidence="2">
    <location>
        <begin position="290"/>
        <end position="345"/>
    </location>
</feature>
<protein>
    <submittedName>
        <fullName evidence="4">Chitin synthase</fullName>
    </submittedName>
</protein>
<feature type="region of interest" description="Disordered" evidence="2">
    <location>
        <begin position="258"/>
        <end position="278"/>
    </location>
</feature>
<dbReference type="Proteomes" id="UP000735302">
    <property type="component" value="Unassembled WGS sequence"/>
</dbReference>
<evidence type="ECO:0000256" key="3">
    <source>
        <dbReference type="SAM" id="SignalP"/>
    </source>
</evidence>
<dbReference type="EMBL" id="BLXT01004479">
    <property type="protein sequence ID" value="GFO13082.1"/>
    <property type="molecule type" value="Genomic_DNA"/>
</dbReference>
<feature type="coiled-coil region" evidence="1">
    <location>
        <begin position="182"/>
        <end position="209"/>
    </location>
</feature>
<proteinExistence type="predicted"/>
<accession>A0AAV4B1V8</accession>
<keyword evidence="1" id="KW-0175">Coiled coil</keyword>
<organism evidence="4 5">
    <name type="scientific">Plakobranchus ocellatus</name>
    <dbReference type="NCBI Taxonomy" id="259542"/>
    <lineage>
        <taxon>Eukaryota</taxon>
        <taxon>Metazoa</taxon>
        <taxon>Spiralia</taxon>
        <taxon>Lophotrochozoa</taxon>
        <taxon>Mollusca</taxon>
        <taxon>Gastropoda</taxon>
        <taxon>Heterobranchia</taxon>
        <taxon>Euthyneura</taxon>
        <taxon>Panpulmonata</taxon>
        <taxon>Sacoglossa</taxon>
        <taxon>Placobranchoidea</taxon>
        <taxon>Plakobranchidae</taxon>
        <taxon>Plakobranchus</taxon>
    </lineage>
</organism>
<feature type="signal peptide" evidence="3">
    <location>
        <begin position="1"/>
        <end position="17"/>
    </location>
</feature>
<evidence type="ECO:0000313" key="4">
    <source>
        <dbReference type="EMBL" id="GFO13082.1"/>
    </source>
</evidence>
<gene>
    <name evidence="4" type="ORF">PoB_003958700</name>
</gene>
<keyword evidence="3" id="KW-0732">Signal</keyword>
<feature type="region of interest" description="Disordered" evidence="2">
    <location>
        <begin position="94"/>
        <end position="130"/>
    </location>
</feature>
<dbReference type="AlphaFoldDB" id="A0AAV4B1V8"/>